<dbReference type="AlphaFoldDB" id="A0A165KUX5"/>
<evidence type="ECO:0000313" key="2">
    <source>
        <dbReference type="Proteomes" id="UP000076727"/>
    </source>
</evidence>
<evidence type="ECO:0000313" key="1">
    <source>
        <dbReference type="EMBL" id="KZT63612.1"/>
    </source>
</evidence>
<proteinExistence type="predicted"/>
<dbReference type="EMBL" id="KV429169">
    <property type="protein sequence ID" value="KZT63612.1"/>
    <property type="molecule type" value="Genomic_DNA"/>
</dbReference>
<reference evidence="1 2" key="1">
    <citation type="journal article" date="2016" name="Mol. Biol. Evol.">
        <title>Comparative Genomics of Early-Diverging Mushroom-Forming Fungi Provides Insights into the Origins of Lignocellulose Decay Capabilities.</title>
        <authorList>
            <person name="Nagy L.G."/>
            <person name="Riley R."/>
            <person name="Tritt A."/>
            <person name="Adam C."/>
            <person name="Daum C."/>
            <person name="Floudas D."/>
            <person name="Sun H."/>
            <person name="Yadav J.S."/>
            <person name="Pangilinan J."/>
            <person name="Larsson K.H."/>
            <person name="Matsuura K."/>
            <person name="Barry K."/>
            <person name="Labutti K."/>
            <person name="Kuo R."/>
            <person name="Ohm R.A."/>
            <person name="Bhattacharya S.S."/>
            <person name="Shirouzu T."/>
            <person name="Yoshinaga Y."/>
            <person name="Martin F.M."/>
            <person name="Grigoriev I.V."/>
            <person name="Hibbett D.S."/>
        </authorList>
    </citation>
    <scope>NUCLEOTIDE SEQUENCE [LARGE SCALE GENOMIC DNA]</scope>
    <source>
        <strain evidence="1 2">L-15889</strain>
    </source>
</reference>
<dbReference type="Proteomes" id="UP000076727">
    <property type="component" value="Unassembled WGS sequence"/>
</dbReference>
<sequence>MLWYASSPQPCPRMRFRLQRSSRRSAKRNCCIIAEACAYTGISLATGLYHGAVTRRECDISPESVHHHWDDSSTNIIYPRVAQAPAWRCALNALSNRSMLLAAAIVALSSILQVVRNVLVDSVLKV</sequence>
<accession>A0A165KUX5</accession>
<name>A0A165KUX5_9APHY</name>
<keyword evidence="2" id="KW-1185">Reference proteome</keyword>
<gene>
    <name evidence="1" type="ORF">DAEQUDRAFT_104022</name>
</gene>
<protein>
    <submittedName>
        <fullName evidence="1">Uncharacterized protein</fullName>
    </submittedName>
</protein>
<organism evidence="1 2">
    <name type="scientific">Daedalea quercina L-15889</name>
    <dbReference type="NCBI Taxonomy" id="1314783"/>
    <lineage>
        <taxon>Eukaryota</taxon>
        <taxon>Fungi</taxon>
        <taxon>Dikarya</taxon>
        <taxon>Basidiomycota</taxon>
        <taxon>Agaricomycotina</taxon>
        <taxon>Agaricomycetes</taxon>
        <taxon>Polyporales</taxon>
        <taxon>Fomitopsis</taxon>
    </lineage>
</organism>